<dbReference type="PANTHER" id="PTHR43531">
    <property type="entry name" value="PROTEIN ICFG"/>
    <property type="match status" value="1"/>
</dbReference>
<evidence type="ECO:0000256" key="2">
    <source>
        <dbReference type="ARBA" id="ARBA00022500"/>
    </source>
</evidence>
<name>A0A7X1F8T3_9SPHN</name>
<dbReference type="InterPro" id="IPR039379">
    <property type="entry name" value="Protoglobin_sensor_dom"/>
</dbReference>
<comment type="similarity">
    <text evidence="3">Belongs to the methyl-accepting chemotaxis (MCP) protein family.</text>
</comment>
<dbReference type="PRINTS" id="PR00260">
    <property type="entry name" value="CHEMTRNSDUCR"/>
</dbReference>
<dbReference type="InterPro" id="IPR044398">
    <property type="entry name" value="Globin-sensor_dom"/>
</dbReference>
<feature type="compositionally biased region" description="Polar residues" evidence="6">
    <location>
        <begin position="463"/>
        <end position="473"/>
    </location>
</feature>
<dbReference type="Proteomes" id="UP000520156">
    <property type="component" value="Unassembled WGS sequence"/>
</dbReference>
<evidence type="ECO:0000256" key="1">
    <source>
        <dbReference type="ARBA" id="ARBA00004370"/>
    </source>
</evidence>
<keyword evidence="5" id="KW-0175">Coiled coil</keyword>
<feature type="region of interest" description="Disordered" evidence="6">
    <location>
        <begin position="461"/>
        <end position="481"/>
    </location>
</feature>
<comment type="caution">
    <text evidence="9">The sequence shown here is derived from an EMBL/GenBank/DDBJ whole genome shotgun (WGS) entry which is preliminary data.</text>
</comment>
<dbReference type="InterPro" id="IPR003660">
    <property type="entry name" value="HAMP_dom"/>
</dbReference>
<organism evidence="9 10">
    <name type="scientific">Novosphingobium aerophilum</name>
    <dbReference type="NCBI Taxonomy" id="2839843"/>
    <lineage>
        <taxon>Bacteria</taxon>
        <taxon>Pseudomonadati</taxon>
        <taxon>Pseudomonadota</taxon>
        <taxon>Alphaproteobacteria</taxon>
        <taxon>Sphingomonadales</taxon>
        <taxon>Sphingomonadaceae</taxon>
        <taxon>Novosphingobium</taxon>
    </lineage>
</organism>
<dbReference type="RefSeq" id="WP_185683954.1">
    <property type="nucleotide sequence ID" value="NZ_JACLAV010000020.1"/>
</dbReference>
<dbReference type="SMART" id="SM00304">
    <property type="entry name" value="HAMP"/>
    <property type="match status" value="1"/>
</dbReference>
<dbReference type="InterPro" id="IPR012292">
    <property type="entry name" value="Globin/Proto"/>
</dbReference>
<dbReference type="Gene3D" id="1.10.490.10">
    <property type="entry name" value="Globins"/>
    <property type="match status" value="1"/>
</dbReference>
<evidence type="ECO:0000256" key="5">
    <source>
        <dbReference type="SAM" id="Coils"/>
    </source>
</evidence>
<dbReference type="GO" id="GO:0006935">
    <property type="term" value="P:chemotaxis"/>
    <property type="evidence" value="ECO:0007669"/>
    <property type="project" value="UniProtKB-KW"/>
</dbReference>
<comment type="subcellular location">
    <subcellularLocation>
        <location evidence="1">Membrane</location>
    </subcellularLocation>
</comment>
<dbReference type="Pfam" id="PF11563">
    <property type="entry name" value="Protoglobin"/>
    <property type="match status" value="1"/>
</dbReference>
<dbReference type="SUPFAM" id="SSF46458">
    <property type="entry name" value="Globin-like"/>
    <property type="match status" value="1"/>
</dbReference>
<dbReference type="PANTHER" id="PTHR43531:SF11">
    <property type="entry name" value="METHYL-ACCEPTING CHEMOTAXIS PROTEIN 3"/>
    <property type="match status" value="1"/>
</dbReference>
<evidence type="ECO:0000256" key="4">
    <source>
        <dbReference type="PROSITE-ProRule" id="PRU00284"/>
    </source>
</evidence>
<dbReference type="InterPro" id="IPR009050">
    <property type="entry name" value="Globin-like_sf"/>
</dbReference>
<dbReference type="GO" id="GO:0019825">
    <property type="term" value="F:oxygen binding"/>
    <property type="evidence" value="ECO:0007669"/>
    <property type="project" value="InterPro"/>
</dbReference>
<evidence type="ECO:0000256" key="6">
    <source>
        <dbReference type="SAM" id="MobiDB-lite"/>
    </source>
</evidence>
<dbReference type="Pfam" id="PF00015">
    <property type="entry name" value="MCPsignal"/>
    <property type="match status" value="1"/>
</dbReference>
<dbReference type="InterPro" id="IPR004089">
    <property type="entry name" value="MCPsignal_dom"/>
</dbReference>
<dbReference type="CDD" id="cd06225">
    <property type="entry name" value="HAMP"/>
    <property type="match status" value="1"/>
</dbReference>
<protein>
    <submittedName>
        <fullName evidence="9">Globin-coupled sensor protein</fullName>
    </submittedName>
</protein>
<accession>A0A7X1F8T3</accession>
<dbReference type="InterPro" id="IPR051310">
    <property type="entry name" value="MCP_chemotaxis"/>
</dbReference>
<dbReference type="SMART" id="SM00283">
    <property type="entry name" value="MA"/>
    <property type="match status" value="1"/>
</dbReference>
<evidence type="ECO:0000259" key="7">
    <source>
        <dbReference type="PROSITE" id="PS50111"/>
    </source>
</evidence>
<dbReference type="AlphaFoldDB" id="A0A7X1F8T3"/>
<keyword evidence="10" id="KW-1185">Reference proteome</keyword>
<dbReference type="PROSITE" id="PS50885">
    <property type="entry name" value="HAMP"/>
    <property type="match status" value="1"/>
</dbReference>
<feature type="domain" description="Methyl-accepting transducer" evidence="7">
    <location>
        <begin position="222"/>
        <end position="451"/>
    </location>
</feature>
<feature type="coiled-coil region" evidence="5">
    <location>
        <begin position="234"/>
        <end position="261"/>
    </location>
</feature>
<evidence type="ECO:0000313" key="9">
    <source>
        <dbReference type="EMBL" id="MBC2652540.1"/>
    </source>
</evidence>
<proteinExistence type="inferred from homology"/>
<feature type="region of interest" description="Disordered" evidence="6">
    <location>
        <begin position="268"/>
        <end position="290"/>
    </location>
</feature>
<dbReference type="SUPFAM" id="SSF58104">
    <property type="entry name" value="Methyl-accepting chemotaxis protein (MCP) signaling domain"/>
    <property type="match status" value="1"/>
</dbReference>
<dbReference type="CDD" id="cd11386">
    <property type="entry name" value="MCP_signal"/>
    <property type="match status" value="1"/>
</dbReference>
<dbReference type="Gene3D" id="1.10.287.950">
    <property type="entry name" value="Methyl-accepting chemotaxis protein"/>
    <property type="match status" value="1"/>
</dbReference>
<gene>
    <name evidence="9" type="ORF">H7F49_12585</name>
</gene>
<dbReference type="GO" id="GO:0007165">
    <property type="term" value="P:signal transduction"/>
    <property type="evidence" value="ECO:0007669"/>
    <property type="project" value="UniProtKB-KW"/>
</dbReference>
<evidence type="ECO:0000313" key="10">
    <source>
        <dbReference type="Proteomes" id="UP000520156"/>
    </source>
</evidence>
<keyword evidence="4" id="KW-0807">Transducer</keyword>
<dbReference type="GO" id="GO:0004888">
    <property type="term" value="F:transmembrane signaling receptor activity"/>
    <property type="evidence" value="ECO:0007669"/>
    <property type="project" value="InterPro"/>
</dbReference>
<dbReference type="EMBL" id="JACLAU010000021">
    <property type="protein sequence ID" value="MBC2652540.1"/>
    <property type="molecule type" value="Genomic_DNA"/>
</dbReference>
<evidence type="ECO:0000259" key="8">
    <source>
        <dbReference type="PROSITE" id="PS50885"/>
    </source>
</evidence>
<dbReference type="CDD" id="cd01068">
    <property type="entry name" value="globin_sensor"/>
    <property type="match status" value="1"/>
</dbReference>
<feature type="domain" description="HAMP" evidence="8">
    <location>
        <begin position="166"/>
        <end position="217"/>
    </location>
</feature>
<evidence type="ECO:0000256" key="3">
    <source>
        <dbReference type="ARBA" id="ARBA00029447"/>
    </source>
</evidence>
<dbReference type="GO" id="GO:0016020">
    <property type="term" value="C:membrane"/>
    <property type="evidence" value="ECO:0007669"/>
    <property type="project" value="UniProtKB-SubCell"/>
</dbReference>
<dbReference type="GO" id="GO:0020037">
    <property type="term" value="F:heme binding"/>
    <property type="evidence" value="ECO:0007669"/>
    <property type="project" value="InterPro"/>
</dbReference>
<dbReference type="FunFam" id="1.10.287.950:FF:000001">
    <property type="entry name" value="Methyl-accepting chemotaxis sensory transducer"/>
    <property type="match status" value="1"/>
</dbReference>
<sequence length="481" mass="51366">MDKASDGSAIVTVAIDFFGIGPADWKNLPRIAQVVERAGPKALERFYAKVQKTPEVASFFHNPQRVQHAKSKQLDHWRTLFGRPVDAGYVQKAETIGLVHAKIGLEPRWYIGGYARVLEDMIVELIGSGVLPGAGRRARGPIGTLIKLALLDMTVALSSYFKAEEQNRLQVIERMQQALSALADGDFTHQLKGLPAEFAQIEQDFEHMRQRISEALADVAGSATGIDTGAGEIRQASDDLARRTEQQAARLEETAAGLERLTHGVHETAEDASRARGAADTTRREASDGGAVVRQAVEAMDDIQRSAQEIGKIVDVIDGIAFQTNLLALNAGVEAARAGEAGKGFAVVANEVRALAQRSADAASEIKTLIQGSSKEVDKGALLVRTSGETFAKIAAMVEEVATTVATIAETSQGQAAELNQINAAIRQMDSMTQQNAAMVEEATAAARSLASEAGHLNGLVSHFQTDGDSRGTQPAVRRAA</sequence>
<dbReference type="PROSITE" id="PS50111">
    <property type="entry name" value="CHEMOTAXIS_TRANSDUC_2"/>
    <property type="match status" value="1"/>
</dbReference>
<keyword evidence="2" id="KW-0145">Chemotaxis</keyword>
<dbReference type="InterPro" id="IPR004090">
    <property type="entry name" value="Chemotax_Me-accpt_rcpt"/>
</dbReference>
<reference evidence="9 10" key="1">
    <citation type="submission" date="2020-08" db="EMBL/GenBank/DDBJ databases">
        <title>The genome sequence of Novosphingobium flavum 4Y4.</title>
        <authorList>
            <person name="Liu Y."/>
        </authorList>
    </citation>
    <scope>NUCLEOTIDE SEQUENCE [LARGE SCALE GENOMIC DNA]</scope>
    <source>
        <strain evidence="9 10">4Y4</strain>
    </source>
</reference>